<dbReference type="SMART" id="SM00437">
    <property type="entry name" value="TOP1Ac"/>
    <property type="match status" value="1"/>
</dbReference>
<dbReference type="Gene3D" id="1.10.460.10">
    <property type="entry name" value="Topoisomerase I, domain 2"/>
    <property type="match status" value="1"/>
</dbReference>
<dbReference type="InterPro" id="IPR013825">
    <property type="entry name" value="Topo_IA_cen_sub2"/>
</dbReference>
<dbReference type="GO" id="GO:0046872">
    <property type="term" value="F:metal ion binding"/>
    <property type="evidence" value="ECO:0007669"/>
    <property type="project" value="UniProtKB-KW"/>
</dbReference>
<evidence type="ECO:0000256" key="3">
    <source>
        <dbReference type="ARBA" id="ARBA00012891"/>
    </source>
</evidence>
<dbReference type="Pfam" id="PF01131">
    <property type="entry name" value="Topoisom_bac"/>
    <property type="match status" value="1"/>
</dbReference>
<dbReference type="Gene3D" id="2.70.20.10">
    <property type="entry name" value="Topoisomerase I, domain 3"/>
    <property type="match status" value="1"/>
</dbReference>
<dbReference type="GO" id="GO:0003917">
    <property type="term" value="F:DNA topoisomerase type I (single strand cut, ATP-independent) activity"/>
    <property type="evidence" value="ECO:0007669"/>
    <property type="project" value="UniProtKB-EC"/>
</dbReference>
<dbReference type="InterPro" id="IPR023406">
    <property type="entry name" value="Topo_IA_AS"/>
</dbReference>
<comment type="catalytic activity">
    <reaction evidence="1">
        <text>ATP-independent breakage of single-stranded DNA, followed by passage and rejoining.</text>
        <dbReference type="EC" id="5.6.2.1"/>
    </reaction>
</comment>
<dbReference type="CDD" id="cd00186">
    <property type="entry name" value="TOP1Ac"/>
    <property type="match status" value="1"/>
</dbReference>
<sequence length="764" mass="88276">MKYLVIVESPAKTKKIQGFLNSIKNHTFIVDASFGHIRYFSKGLKSIDTNNKFNPTYSIISTKNKVVKNLKEQQKKVDDVIIATDLDREGEAIGFHVANVLNLNIENTKRICFNEITQKAVVEAFNNSRKLDYNLFNAQQARSILDLLIGFEISPLLWKSIQPKLSAGRCQSPALRLIYDREELINNFESNKSYQISSDFIISDNKILTFFNKTIEKKDKLLEILPEIVNQEYKLDSITEKKNTHAPPSPYITSSIQQDASNKFSMSPKLTMSVLQSLYEKGKITYMRTDSVAISDDFIKQIKQYCDDNQLSEYYKETKYKGKVANAQEAHECIRPVSLNDNVDNLEPNEQKLYKIIKNRTIASQLKKYIEKEFIYKLISTDNIEFIFTFSLKNIITLGYKIIYEQNIVDDKELIDIIEKGGLYKPEIVFAKEKNTKPKPRYTEASLVKELEDKGIGRPSTFSSIVSKVLERKYVHKETKQNIKEIDIETFEIKPGKEVLIGKNKVKSQSEKNKLFITDIGKVVCEFMNNNFSQINSYTFTSNVETDLDKISNNEKIWHEVIDLVYQDFHKKVIELSKDTNIKQQKDKLQNLIGVNPENNKNIYSYIGKFGPCIQEGERNDNPKYVSISKDDEIDINKISLEEALGYLKYPLNLGNHDSEIVYIKKGKFGFYIECGKKRVSLDNSDINLENAIQKLKEIKTNIIKEFSNLKIMNGKFGPYIRKGTQNVSIPKDKEPEKLTKKECEEIIKNHKPKKFQKKKKLNT</sequence>
<dbReference type="InterPro" id="IPR000380">
    <property type="entry name" value="Topo_IA"/>
</dbReference>
<evidence type="ECO:0000313" key="11">
    <source>
        <dbReference type="EMBL" id="QHU03336.1"/>
    </source>
</evidence>
<dbReference type="InterPro" id="IPR013497">
    <property type="entry name" value="Topo_IA_cen"/>
</dbReference>
<dbReference type="PROSITE" id="PS50880">
    <property type="entry name" value="TOPRIM"/>
    <property type="match status" value="1"/>
</dbReference>
<dbReference type="Pfam" id="PF13368">
    <property type="entry name" value="Toprim_C_rpt"/>
    <property type="match status" value="3"/>
</dbReference>
<dbReference type="GO" id="GO:0003677">
    <property type="term" value="F:DNA binding"/>
    <property type="evidence" value="ECO:0007669"/>
    <property type="project" value="UniProtKB-KW"/>
</dbReference>
<dbReference type="PROSITE" id="PS00396">
    <property type="entry name" value="TOPO_IA_1"/>
    <property type="match status" value="1"/>
</dbReference>
<evidence type="ECO:0000256" key="5">
    <source>
        <dbReference type="ARBA" id="ARBA00022842"/>
    </source>
</evidence>
<evidence type="ECO:0000256" key="1">
    <source>
        <dbReference type="ARBA" id="ARBA00000213"/>
    </source>
</evidence>
<feature type="domain" description="Toprim" evidence="9">
    <location>
        <begin position="2"/>
        <end position="116"/>
    </location>
</feature>
<dbReference type="Pfam" id="PF01751">
    <property type="entry name" value="Toprim"/>
    <property type="match status" value="1"/>
</dbReference>
<dbReference type="InterPro" id="IPR023405">
    <property type="entry name" value="Topo_IA_core_domain"/>
</dbReference>
<organism evidence="11">
    <name type="scientific">viral metagenome</name>
    <dbReference type="NCBI Taxonomy" id="1070528"/>
    <lineage>
        <taxon>unclassified sequences</taxon>
        <taxon>metagenomes</taxon>
        <taxon>organismal metagenomes</taxon>
    </lineage>
</organism>
<evidence type="ECO:0000256" key="2">
    <source>
        <dbReference type="ARBA" id="ARBA00009446"/>
    </source>
</evidence>
<dbReference type="PRINTS" id="PR00417">
    <property type="entry name" value="PRTPISMRASEI"/>
</dbReference>
<evidence type="ECO:0000256" key="8">
    <source>
        <dbReference type="ARBA" id="ARBA00023235"/>
    </source>
</evidence>
<keyword evidence="5" id="KW-0460">Magnesium</keyword>
<keyword evidence="8" id="KW-0413">Isomerase</keyword>
<reference evidence="11" key="1">
    <citation type="journal article" date="2020" name="Nature">
        <title>Giant virus diversity and host interactions through global metagenomics.</title>
        <authorList>
            <person name="Schulz F."/>
            <person name="Roux S."/>
            <person name="Paez-Espino D."/>
            <person name="Jungbluth S."/>
            <person name="Walsh D.A."/>
            <person name="Denef V.J."/>
            <person name="McMahon K.D."/>
            <person name="Konstantinidis K.T."/>
            <person name="Eloe-Fadrosh E.A."/>
            <person name="Kyrpides N.C."/>
            <person name="Woyke T."/>
        </authorList>
    </citation>
    <scope>NUCLEOTIDE SEQUENCE</scope>
    <source>
        <strain evidence="11">GVMAG-M-3300026093-6</strain>
    </source>
</reference>
<evidence type="ECO:0000259" key="9">
    <source>
        <dbReference type="PROSITE" id="PS50880"/>
    </source>
</evidence>
<dbReference type="PROSITE" id="PS52039">
    <property type="entry name" value="TOPO_IA_2"/>
    <property type="match status" value="1"/>
</dbReference>
<dbReference type="Gene3D" id="3.40.50.140">
    <property type="match status" value="1"/>
</dbReference>
<protein>
    <recommendedName>
        <fullName evidence="3">DNA topoisomerase</fullName>
        <ecNumber evidence="3">5.6.2.1</ecNumber>
    </recommendedName>
</protein>
<evidence type="ECO:0000259" key="10">
    <source>
        <dbReference type="PROSITE" id="PS52039"/>
    </source>
</evidence>
<dbReference type="HAMAP" id="MF_00952">
    <property type="entry name" value="Topoisom_1_prok"/>
    <property type="match status" value="1"/>
</dbReference>
<dbReference type="EC" id="5.6.2.1" evidence="3"/>
<accession>A0A6C0JF09</accession>
<dbReference type="SUPFAM" id="SSF56712">
    <property type="entry name" value="Prokaryotic type I DNA topoisomerase"/>
    <property type="match status" value="1"/>
</dbReference>
<dbReference type="PANTHER" id="PTHR42785">
    <property type="entry name" value="DNA TOPOISOMERASE, TYPE IA, CORE"/>
    <property type="match status" value="1"/>
</dbReference>
<dbReference type="InterPro" id="IPR003602">
    <property type="entry name" value="Topo_IA_DNA-bd_dom"/>
</dbReference>
<keyword evidence="7" id="KW-0238">DNA-binding</keyword>
<keyword evidence="6" id="KW-0799">Topoisomerase</keyword>
<dbReference type="InterPro" id="IPR006171">
    <property type="entry name" value="TOPRIM_dom"/>
</dbReference>
<dbReference type="EMBL" id="MN740374">
    <property type="protein sequence ID" value="QHU03336.1"/>
    <property type="molecule type" value="Genomic_DNA"/>
</dbReference>
<name>A0A6C0JF09_9ZZZZ</name>
<evidence type="ECO:0000256" key="6">
    <source>
        <dbReference type="ARBA" id="ARBA00023029"/>
    </source>
</evidence>
<dbReference type="PANTHER" id="PTHR42785:SF1">
    <property type="entry name" value="DNA TOPOISOMERASE"/>
    <property type="match status" value="1"/>
</dbReference>
<dbReference type="InterPro" id="IPR013824">
    <property type="entry name" value="Topo_IA_cen_sub1"/>
</dbReference>
<dbReference type="GO" id="GO:0006265">
    <property type="term" value="P:DNA topological change"/>
    <property type="evidence" value="ECO:0007669"/>
    <property type="project" value="InterPro"/>
</dbReference>
<dbReference type="InterPro" id="IPR013826">
    <property type="entry name" value="Topo_IA_cen_sub3"/>
</dbReference>
<dbReference type="SMART" id="SM00436">
    <property type="entry name" value="TOP1Bc"/>
    <property type="match status" value="1"/>
</dbReference>
<dbReference type="InterPro" id="IPR003601">
    <property type="entry name" value="Topo_IA_2"/>
</dbReference>
<dbReference type="InterPro" id="IPR025589">
    <property type="entry name" value="Toprim_C_rpt"/>
</dbReference>
<proteinExistence type="inferred from homology"/>
<dbReference type="AlphaFoldDB" id="A0A6C0JF09"/>
<keyword evidence="4" id="KW-0479">Metal-binding</keyword>
<feature type="domain" description="Topo IA-type catalytic" evidence="10">
    <location>
        <begin position="132"/>
        <end position="574"/>
    </location>
</feature>
<dbReference type="InterPro" id="IPR028612">
    <property type="entry name" value="Topoisom_1_IA"/>
</dbReference>
<evidence type="ECO:0000256" key="4">
    <source>
        <dbReference type="ARBA" id="ARBA00022723"/>
    </source>
</evidence>
<dbReference type="SMART" id="SM00493">
    <property type="entry name" value="TOPRIM"/>
    <property type="match status" value="1"/>
</dbReference>
<comment type="similarity">
    <text evidence="2">Belongs to the type IA topoisomerase family.</text>
</comment>
<dbReference type="Gene3D" id="1.10.290.10">
    <property type="entry name" value="Topoisomerase I, domain 4"/>
    <property type="match status" value="1"/>
</dbReference>
<evidence type="ECO:0000256" key="7">
    <source>
        <dbReference type="ARBA" id="ARBA00023125"/>
    </source>
</evidence>